<dbReference type="InterPro" id="IPR029016">
    <property type="entry name" value="GAF-like_dom_sf"/>
</dbReference>
<feature type="binding site" evidence="8">
    <location>
        <position position="656"/>
    </location>
    <ligand>
        <name>Zn(2+)</name>
        <dbReference type="ChEBI" id="CHEBI:29105"/>
        <label>1</label>
    </ligand>
</feature>
<dbReference type="CDD" id="cd00077">
    <property type="entry name" value="HDc"/>
    <property type="match status" value="1"/>
</dbReference>
<dbReference type="GO" id="GO:0046872">
    <property type="term" value="F:metal ion binding"/>
    <property type="evidence" value="ECO:0007669"/>
    <property type="project" value="UniProtKB-KW"/>
</dbReference>
<feature type="domain" description="PDEase" evidence="10">
    <location>
        <begin position="433"/>
        <end position="751"/>
    </location>
</feature>
<dbReference type="FunFam" id="1.10.1300.10:FF:000003">
    <property type="entry name" value="Phosphodiesterase"/>
    <property type="match status" value="1"/>
</dbReference>
<dbReference type="InterPro" id="IPR003607">
    <property type="entry name" value="HD/PDEase_dom"/>
</dbReference>
<reference evidence="12" key="1">
    <citation type="submission" date="2022-11" db="UniProtKB">
        <authorList>
            <consortium name="WormBaseParasite"/>
        </authorList>
    </citation>
    <scope>IDENTIFICATION</scope>
</reference>
<keyword evidence="11" id="KW-1185">Reference proteome</keyword>
<dbReference type="GO" id="GO:0010628">
    <property type="term" value="P:positive regulation of gene expression"/>
    <property type="evidence" value="ECO:0007669"/>
    <property type="project" value="UniProtKB-ARBA"/>
</dbReference>
<evidence type="ECO:0000256" key="5">
    <source>
        <dbReference type="ARBA" id="ARBA00022801"/>
    </source>
</evidence>
<dbReference type="Gene3D" id="3.30.450.40">
    <property type="match status" value="1"/>
</dbReference>
<keyword evidence="4 8" id="KW-0479">Metal-binding</keyword>
<feature type="binding site" evidence="8">
    <location>
        <position position="512"/>
    </location>
    <ligand>
        <name>Zn(2+)</name>
        <dbReference type="ChEBI" id="CHEBI:29105"/>
        <label>1</label>
    </ligand>
</feature>
<dbReference type="GO" id="GO:0007635">
    <property type="term" value="P:chemosensory behavior"/>
    <property type="evidence" value="ECO:0007669"/>
    <property type="project" value="UniProtKB-ARBA"/>
</dbReference>
<dbReference type="PROSITE" id="PS51845">
    <property type="entry name" value="PDEASE_I_2"/>
    <property type="match status" value="1"/>
</dbReference>
<organism evidence="11 12">
    <name type="scientific">Panagrolaimus superbus</name>
    <dbReference type="NCBI Taxonomy" id="310955"/>
    <lineage>
        <taxon>Eukaryota</taxon>
        <taxon>Metazoa</taxon>
        <taxon>Ecdysozoa</taxon>
        <taxon>Nematoda</taxon>
        <taxon>Chromadorea</taxon>
        <taxon>Rhabditida</taxon>
        <taxon>Tylenchina</taxon>
        <taxon>Panagrolaimomorpha</taxon>
        <taxon>Panagrolaimoidea</taxon>
        <taxon>Panagrolaimidae</taxon>
        <taxon>Panagrolaimus</taxon>
    </lineage>
</organism>
<dbReference type="SUPFAM" id="SSF55781">
    <property type="entry name" value="GAF domain-like"/>
    <property type="match status" value="1"/>
</dbReference>
<dbReference type="GO" id="GO:0042542">
    <property type="term" value="P:response to hydrogen peroxide"/>
    <property type="evidence" value="ECO:0007669"/>
    <property type="project" value="UniProtKB-ARBA"/>
</dbReference>
<dbReference type="GO" id="GO:0008340">
    <property type="term" value="P:determination of adult lifespan"/>
    <property type="evidence" value="ECO:0007669"/>
    <property type="project" value="UniProtKB-ARBA"/>
</dbReference>
<evidence type="ECO:0000259" key="10">
    <source>
        <dbReference type="PROSITE" id="PS51845"/>
    </source>
</evidence>
<evidence type="ECO:0000313" key="12">
    <source>
        <dbReference type="WBParaSite" id="PSU_v2.g10704.t1"/>
    </source>
</evidence>
<proteinExistence type="inferred from homology"/>
<dbReference type="InterPro" id="IPR036971">
    <property type="entry name" value="PDEase_catalytic_dom_sf"/>
</dbReference>
<dbReference type="Pfam" id="PF00233">
    <property type="entry name" value="PDEase_I"/>
    <property type="match status" value="1"/>
</dbReference>
<dbReference type="GO" id="GO:0006935">
    <property type="term" value="P:chemotaxis"/>
    <property type="evidence" value="ECO:0007669"/>
    <property type="project" value="UniProtKB-ARBA"/>
</dbReference>
<comment type="similarity">
    <text evidence="2 9">Belongs to the cyclic nucleotide phosphodiesterase family.</text>
</comment>
<evidence type="ECO:0000256" key="7">
    <source>
        <dbReference type="PIRSR" id="PIRSR623088-2"/>
    </source>
</evidence>
<accession>A0A914XRT7</accession>
<evidence type="ECO:0000256" key="6">
    <source>
        <dbReference type="PIRSR" id="PIRSR623088-1"/>
    </source>
</evidence>
<keyword evidence="3" id="KW-0140">cGMP</keyword>
<feature type="binding site" evidence="7">
    <location>
        <position position="656"/>
    </location>
    <ligand>
        <name>AMP</name>
        <dbReference type="ChEBI" id="CHEBI:456215"/>
    </ligand>
</feature>
<sequence length="777" mass="89146">MSNKVEISPEQVREYLLNNPTFLETFVTSTQISNESFQRWSWRRDSHKIRKSASSSAISSTNLLDEPRDILLSAYKTRNGILYEMASACARLANCEKFELLVPGREGEESVCVMKEETGALKLRKARKHRRDPGFILPLIDPTEKKLGEIRFFGVINDRDRIFLGLFEKWASACVYFSQLYRRHEAKSNGAHPPTTPSPSPEDVEFIARQRKLNAFLLEVVRSLFQDIERTEVLISKVLQFAQKLVDADRASLFFVDHRTNELYSRIFDSGLEGNANVSISTDGLKEFRFPMGKGIAGHVATSGEGVNIANAYEDDRFNSDIDSKTGYHTTTILCMPIFVRKWYVLFLIFKTKDYPSFLGLNQRRQKNVMGVMQMVNKKGGGPYTQVDEEAFETFAVYCGLALHHAKLYDKIRRSEIKHRVAMEVLSYHGVCNSDEVNKLKKSVPQAESLQLLENFDFNAYSLSAVEKPLYAVYMFDTLFREKFQYPHDDLIRFVLTVRKNYRVVPYHNWSHGWTVAHCSFVTLRKTHIFSLIEEIALYIACLCHDLDHRGKNNAYMKSMSTPLAMIYSTSVMEHHHFNQTVTILQQEGHNILQSLTREQYKECLSLMKHFILATDLALFFKNKDRMKDILTEGSFEWDRKDHRSLAQALLMTSCDLVASAKPWSIQTDTVKVIFQEFYDQGDAEKKNGASPIPMMDREKAAEMPDLQVGFLQGICLVCFDLISQVLPATTQLLDRSKQNLGKWKQLAAESKSKQLLIEVEATKKSADDNNEENEAH</sequence>
<dbReference type="PRINTS" id="PR00387">
    <property type="entry name" value="PDIESTERASE1"/>
</dbReference>
<dbReference type="GO" id="GO:0010446">
    <property type="term" value="P:response to alkaline pH"/>
    <property type="evidence" value="ECO:0007669"/>
    <property type="project" value="UniProtKB-ARBA"/>
</dbReference>
<dbReference type="PROSITE" id="PS00126">
    <property type="entry name" value="PDEASE_I_1"/>
    <property type="match status" value="1"/>
</dbReference>
<protein>
    <recommendedName>
        <fullName evidence="9">Phosphodiesterase</fullName>
        <ecNumber evidence="9">3.1.4.-</ecNumber>
    </recommendedName>
</protein>
<feature type="binding site" evidence="8">
    <location>
        <position position="545"/>
    </location>
    <ligand>
        <name>Zn(2+)</name>
        <dbReference type="ChEBI" id="CHEBI:29105"/>
        <label>1</label>
    </ligand>
</feature>
<dbReference type="WBParaSite" id="PSU_v2.g10704.t1">
    <property type="protein sequence ID" value="PSU_v2.g10704.t1"/>
    <property type="gene ID" value="PSU_v2.g10704"/>
</dbReference>
<dbReference type="PANTHER" id="PTHR11347">
    <property type="entry name" value="CYCLIC NUCLEOTIDE PHOSPHODIESTERASE"/>
    <property type="match status" value="1"/>
</dbReference>
<evidence type="ECO:0000256" key="3">
    <source>
        <dbReference type="ARBA" id="ARBA00022535"/>
    </source>
</evidence>
<dbReference type="SMART" id="SM00065">
    <property type="entry name" value="GAF"/>
    <property type="match status" value="1"/>
</dbReference>
<evidence type="ECO:0000256" key="8">
    <source>
        <dbReference type="PIRSR" id="PIRSR623088-3"/>
    </source>
</evidence>
<dbReference type="Proteomes" id="UP000887577">
    <property type="component" value="Unplaced"/>
</dbReference>
<comment type="catalytic activity">
    <reaction evidence="1">
        <text>a nucleoside 3',5'-cyclic phosphate + H2O = a nucleoside 5'-phosphate + H(+)</text>
        <dbReference type="Rhea" id="RHEA:14653"/>
        <dbReference type="ChEBI" id="CHEBI:15377"/>
        <dbReference type="ChEBI" id="CHEBI:15378"/>
        <dbReference type="ChEBI" id="CHEBI:57867"/>
        <dbReference type="ChEBI" id="CHEBI:58464"/>
        <dbReference type="EC" id="3.1.4.17"/>
    </reaction>
</comment>
<evidence type="ECO:0000256" key="2">
    <source>
        <dbReference type="ARBA" id="ARBA00007648"/>
    </source>
</evidence>
<dbReference type="GO" id="GO:0010754">
    <property type="term" value="P:negative regulation of cGMP-mediated signaling"/>
    <property type="evidence" value="ECO:0007669"/>
    <property type="project" value="UniProtKB-ARBA"/>
</dbReference>
<evidence type="ECO:0000313" key="11">
    <source>
        <dbReference type="Proteomes" id="UP000887577"/>
    </source>
</evidence>
<feature type="binding site" evidence="7">
    <location>
        <position position="546"/>
    </location>
    <ligand>
        <name>AMP</name>
        <dbReference type="ChEBI" id="CHEBI:456215"/>
    </ligand>
</feature>
<dbReference type="InterPro" id="IPR003018">
    <property type="entry name" value="GAF"/>
</dbReference>
<feature type="active site" description="Proton donor" evidence="6">
    <location>
        <position position="508"/>
    </location>
</feature>
<dbReference type="InterPro" id="IPR023088">
    <property type="entry name" value="PDEase"/>
</dbReference>
<dbReference type="InterPro" id="IPR023174">
    <property type="entry name" value="PDEase_CS"/>
</dbReference>
<feature type="binding site" evidence="7">
    <location>
        <position position="708"/>
    </location>
    <ligand>
        <name>AMP</name>
        <dbReference type="ChEBI" id="CHEBI:456215"/>
    </ligand>
</feature>
<evidence type="ECO:0000256" key="1">
    <source>
        <dbReference type="ARBA" id="ARBA00001073"/>
    </source>
</evidence>
<dbReference type="AlphaFoldDB" id="A0A914XRT7"/>
<comment type="cofactor">
    <cofactor evidence="9">
        <name>a divalent metal cation</name>
        <dbReference type="ChEBI" id="CHEBI:60240"/>
    </cofactor>
    <text evidence="9">Binds 2 divalent metal cations per subunit. Site 1 may preferentially bind zinc ions, while site 2 has a preference for magnesium and/or manganese ions.</text>
</comment>
<evidence type="ECO:0000256" key="4">
    <source>
        <dbReference type="ARBA" id="ARBA00022723"/>
    </source>
</evidence>
<feature type="binding site" evidence="8">
    <location>
        <position position="546"/>
    </location>
    <ligand>
        <name>Zn(2+)</name>
        <dbReference type="ChEBI" id="CHEBI:29105"/>
        <label>2</label>
    </ligand>
</feature>
<keyword evidence="5 9" id="KW-0378">Hydrolase</keyword>
<dbReference type="Gene3D" id="1.10.1300.10">
    <property type="entry name" value="3'5'-cyclic nucleotide phosphodiesterase, catalytic domain"/>
    <property type="match status" value="1"/>
</dbReference>
<dbReference type="GO" id="GO:0004114">
    <property type="term" value="F:3',5'-cyclic-nucleotide phosphodiesterase activity"/>
    <property type="evidence" value="ECO:0007669"/>
    <property type="project" value="UniProtKB-EC"/>
</dbReference>
<dbReference type="SMART" id="SM00471">
    <property type="entry name" value="HDc"/>
    <property type="match status" value="1"/>
</dbReference>
<dbReference type="InterPro" id="IPR002073">
    <property type="entry name" value="PDEase_catalytic_dom"/>
</dbReference>
<dbReference type="GO" id="GO:0007602">
    <property type="term" value="P:phototransduction"/>
    <property type="evidence" value="ECO:0007669"/>
    <property type="project" value="UniProtKB-ARBA"/>
</dbReference>
<name>A0A914XRT7_9BILA</name>
<dbReference type="SUPFAM" id="SSF109604">
    <property type="entry name" value="HD-domain/PDEase-like"/>
    <property type="match status" value="1"/>
</dbReference>
<feature type="binding site" evidence="7">
    <location>
        <begin position="508"/>
        <end position="512"/>
    </location>
    <ligand>
        <name>AMP</name>
        <dbReference type="ChEBI" id="CHEBI:456215"/>
    </ligand>
</feature>
<dbReference type="Pfam" id="PF01590">
    <property type="entry name" value="GAF"/>
    <property type="match status" value="1"/>
</dbReference>
<dbReference type="EC" id="3.1.4.-" evidence="9"/>
<evidence type="ECO:0000256" key="9">
    <source>
        <dbReference type="RuleBase" id="RU363067"/>
    </source>
</evidence>
<feature type="binding site" evidence="8">
    <location>
        <position position="546"/>
    </location>
    <ligand>
        <name>Zn(2+)</name>
        <dbReference type="ChEBI" id="CHEBI:29105"/>
        <label>1</label>
    </ligand>
</feature>